<dbReference type="STRING" id="1218506.JF75_05460"/>
<dbReference type="EMBL" id="JXLH01000009">
    <property type="protein sequence ID" value="KJY59086.1"/>
    <property type="molecule type" value="Genomic_DNA"/>
</dbReference>
<name>A0A0F4LND5_9LACO</name>
<feature type="transmembrane region" description="Helical" evidence="1">
    <location>
        <begin position="21"/>
        <end position="42"/>
    </location>
</feature>
<evidence type="ECO:0000313" key="2">
    <source>
        <dbReference type="EMBL" id="KJY59086.1"/>
    </source>
</evidence>
<keyword evidence="1" id="KW-1133">Transmembrane helix</keyword>
<accession>A0A0F4LND5</accession>
<keyword evidence="3" id="KW-1185">Reference proteome</keyword>
<dbReference type="Proteomes" id="UP000033612">
    <property type="component" value="Unassembled WGS sequence"/>
</dbReference>
<comment type="caution">
    <text evidence="2">The sequence shown here is derived from an EMBL/GenBank/DDBJ whole genome shotgun (WGS) entry which is preliminary data.</text>
</comment>
<gene>
    <name evidence="2" type="ORF">JF75_05460</name>
</gene>
<evidence type="ECO:0000256" key="1">
    <source>
        <dbReference type="SAM" id="Phobius"/>
    </source>
</evidence>
<feature type="transmembrane region" description="Helical" evidence="1">
    <location>
        <begin position="48"/>
        <end position="68"/>
    </location>
</feature>
<keyword evidence="1" id="KW-0812">Transmembrane</keyword>
<keyword evidence="1" id="KW-0472">Membrane</keyword>
<protein>
    <submittedName>
        <fullName evidence="2">Uncharacterized protein</fullName>
    </submittedName>
</protein>
<dbReference type="PATRIC" id="fig|1218506.3.peg.594"/>
<dbReference type="AlphaFoldDB" id="A0A0F4LND5"/>
<evidence type="ECO:0000313" key="3">
    <source>
        <dbReference type="Proteomes" id="UP000033612"/>
    </source>
</evidence>
<organism evidence="2 3">
    <name type="scientific">Lactobacillus kimbladii</name>
    <dbReference type="NCBI Taxonomy" id="1218506"/>
    <lineage>
        <taxon>Bacteria</taxon>
        <taxon>Bacillati</taxon>
        <taxon>Bacillota</taxon>
        <taxon>Bacilli</taxon>
        <taxon>Lactobacillales</taxon>
        <taxon>Lactobacillaceae</taxon>
        <taxon>Lactobacillus</taxon>
    </lineage>
</organism>
<reference evidence="2 3" key="1">
    <citation type="submission" date="2015-01" db="EMBL/GenBank/DDBJ databases">
        <title>Comparative genomics of the lactic acid bacteria isolated from the honey bee gut.</title>
        <authorList>
            <person name="Ellegaard K.M."/>
            <person name="Tamarit D."/>
            <person name="Javelind E."/>
            <person name="Olofsson T."/>
            <person name="Andersson S.G."/>
            <person name="Vasquez A."/>
        </authorList>
    </citation>
    <scope>NUCLEOTIDE SEQUENCE [LARGE SCALE GENOMIC DNA]</scope>
    <source>
        <strain evidence="2 3">Hma2</strain>
    </source>
</reference>
<sequence length="304" mass="34722">MDNYNRKQMMIPKTTRAAIMLWVVPLIDIFIVAICGFLGIVISQSYTTVQGVQIISLICGLIIGIGLIKRTQKAPNMRNWRVLFFVWLQDKSKYFPITVTNATEEELRTKEKEGGNSLFKSNRKEKRAAEAQLKTALSLGMPINCTEDGIITYPDGSAARYLQLGSTDLFNLPDSGLIEWQDSLTGVSRTYIEDCSYISMAARIDMSANQRYWRYLRQKCATSPQGKRRAWDLTEKIAAAEQVERRTDLYSSKKYYVELFGSSVKEVRERTSFYKMGAQKLKPRELSRAETIEVLFSINNPIND</sequence>
<proteinExistence type="predicted"/>
<dbReference type="HOGENOM" id="CLU_914627_0_0_9"/>